<dbReference type="InterPro" id="IPR036388">
    <property type="entry name" value="WH-like_DNA-bd_sf"/>
</dbReference>
<evidence type="ECO:0000259" key="5">
    <source>
        <dbReference type="PROSITE" id="PS50931"/>
    </source>
</evidence>
<evidence type="ECO:0000313" key="6">
    <source>
        <dbReference type="EMBL" id="MEK8027058.1"/>
    </source>
</evidence>
<evidence type="ECO:0000256" key="4">
    <source>
        <dbReference type="ARBA" id="ARBA00023163"/>
    </source>
</evidence>
<accession>A0ABU9BEM7</accession>
<dbReference type="EMBL" id="JBBUTF010000012">
    <property type="protein sequence ID" value="MEK8027058.1"/>
    <property type="molecule type" value="Genomic_DNA"/>
</dbReference>
<name>A0ABU9BEM7_9BURK</name>
<keyword evidence="2" id="KW-0805">Transcription regulation</keyword>
<keyword evidence="3" id="KW-0238">DNA-binding</keyword>
<dbReference type="CDD" id="cd08432">
    <property type="entry name" value="PBP2_GcdR_TrpI_HvrB_AmpR_like"/>
    <property type="match status" value="1"/>
</dbReference>
<sequence>MRQLPPLKAVQAFEAAARLGSFGAAAEELHLTPSAISHQIRLLEGRLGLGLFHRVHRAVVLTDAGRRYAETVSQAFGLIEAGTRAIERTDKSDILTVHSVPSVATQWLMPRLARFSTRYPDIDLRINASTDRIDLAASDADFDIRYGPLLPDTGVSVEPFPEEAIVVLCAPGHPLATSPEPRTPEALRGCTLVHSEINLYSWRDWLRDHPGAPVDLARGPRFDRSFMAIHAAADGLGVALESRLLLQRELDAGRIVLPFGNDGPRLVCHRLLWLRTKAHLPKMRAFRDWLFDELVEASLTMQAHPPLQGD</sequence>
<dbReference type="PROSITE" id="PS50931">
    <property type="entry name" value="HTH_LYSR"/>
    <property type="match status" value="1"/>
</dbReference>
<dbReference type="InterPro" id="IPR058163">
    <property type="entry name" value="LysR-type_TF_proteobact-type"/>
</dbReference>
<evidence type="ECO:0000256" key="2">
    <source>
        <dbReference type="ARBA" id="ARBA00023015"/>
    </source>
</evidence>
<protein>
    <submittedName>
        <fullName evidence="6">LysR substrate-binding domain-containing protein</fullName>
    </submittedName>
</protein>
<dbReference type="SUPFAM" id="SSF46785">
    <property type="entry name" value="Winged helix' DNA-binding domain"/>
    <property type="match status" value="1"/>
</dbReference>
<evidence type="ECO:0000256" key="1">
    <source>
        <dbReference type="ARBA" id="ARBA00009437"/>
    </source>
</evidence>
<dbReference type="RefSeq" id="WP_341374837.1">
    <property type="nucleotide sequence ID" value="NZ_JBBUTF010000012.1"/>
</dbReference>
<feature type="domain" description="HTH lysR-type" evidence="5">
    <location>
        <begin position="5"/>
        <end position="62"/>
    </location>
</feature>
<proteinExistence type="inferred from homology"/>
<dbReference type="Pfam" id="PF00126">
    <property type="entry name" value="HTH_1"/>
    <property type="match status" value="1"/>
</dbReference>
<keyword evidence="7" id="KW-1185">Reference proteome</keyword>
<comment type="caution">
    <text evidence="6">The sequence shown here is derived from an EMBL/GenBank/DDBJ whole genome shotgun (WGS) entry which is preliminary data.</text>
</comment>
<dbReference type="PRINTS" id="PR00039">
    <property type="entry name" value="HTHLYSR"/>
</dbReference>
<dbReference type="Gene3D" id="1.10.10.10">
    <property type="entry name" value="Winged helix-like DNA-binding domain superfamily/Winged helix DNA-binding domain"/>
    <property type="match status" value="1"/>
</dbReference>
<evidence type="ECO:0000256" key="3">
    <source>
        <dbReference type="ARBA" id="ARBA00023125"/>
    </source>
</evidence>
<organism evidence="6 7">
    <name type="scientific">Pseudaquabacterium rugosum</name>
    <dbReference type="NCBI Taxonomy" id="2984194"/>
    <lineage>
        <taxon>Bacteria</taxon>
        <taxon>Pseudomonadati</taxon>
        <taxon>Pseudomonadota</taxon>
        <taxon>Betaproteobacteria</taxon>
        <taxon>Burkholderiales</taxon>
        <taxon>Sphaerotilaceae</taxon>
        <taxon>Pseudaquabacterium</taxon>
    </lineage>
</organism>
<dbReference type="InterPro" id="IPR000847">
    <property type="entry name" value="LysR_HTH_N"/>
</dbReference>
<dbReference type="PANTHER" id="PTHR30537">
    <property type="entry name" value="HTH-TYPE TRANSCRIPTIONAL REGULATOR"/>
    <property type="match status" value="1"/>
</dbReference>
<dbReference type="InterPro" id="IPR005119">
    <property type="entry name" value="LysR_subst-bd"/>
</dbReference>
<comment type="similarity">
    <text evidence="1">Belongs to the LysR transcriptional regulatory family.</text>
</comment>
<evidence type="ECO:0000313" key="7">
    <source>
        <dbReference type="Proteomes" id="UP001368500"/>
    </source>
</evidence>
<dbReference type="Pfam" id="PF03466">
    <property type="entry name" value="LysR_substrate"/>
    <property type="match status" value="1"/>
</dbReference>
<dbReference type="InterPro" id="IPR036390">
    <property type="entry name" value="WH_DNA-bd_sf"/>
</dbReference>
<reference evidence="6 7" key="1">
    <citation type="submission" date="2024-04" db="EMBL/GenBank/DDBJ databases">
        <title>Novel species of the genus Ideonella isolated from streams.</title>
        <authorList>
            <person name="Lu H."/>
        </authorList>
    </citation>
    <scope>NUCLEOTIDE SEQUENCE [LARGE SCALE GENOMIC DNA]</scope>
    <source>
        <strain evidence="6 7">BYS139W</strain>
    </source>
</reference>
<dbReference type="Gene3D" id="3.40.190.10">
    <property type="entry name" value="Periplasmic binding protein-like II"/>
    <property type="match status" value="2"/>
</dbReference>
<dbReference type="Proteomes" id="UP001368500">
    <property type="component" value="Unassembled WGS sequence"/>
</dbReference>
<keyword evidence="4" id="KW-0804">Transcription</keyword>
<gene>
    <name evidence="6" type="ORF">AACH11_13900</name>
</gene>
<dbReference type="PANTHER" id="PTHR30537:SF58">
    <property type="entry name" value="HTH-TYPE TRANSCRIPTIONAL REGULATOR PERR"/>
    <property type="match status" value="1"/>
</dbReference>
<dbReference type="SUPFAM" id="SSF53850">
    <property type="entry name" value="Periplasmic binding protein-like II"/>
    <property type="match status" value="1"/>
</dbReference>